<dbReference type="RefSeq" id="XP_003093091.2">
    <property type="nucleotide sequence ID" value="XM_003093043.2"/>
</dbReference>
<organism evidence="3 4">
    <name type="scientific">Caenorhabditis remanei</name>
    <name type="common">Caenorhabditis vulgaris</name>
    <dbReference type="NCBI Taxonomy" id="31234"/>
    <lineage>
        <taxon>Eukaryota</taxon>
        <taxon>Metazoa</taxon>
        <taxon>Ecdysozoa</taxon>
        <taxon>Nematoda</taxon>
        <taxon>Chromadorea</taxon>
        <taxon>Rhabditida</taxon>
        <taxon>Rhabditina</taxon>
        <taxon>Rhabditomorpha</taxon>
        <taxon>Rhabditoidea</taxon>
        <taxon>Rhabditidae</taxon>
        <taxon>Peloderinae</taxon>
        <taxon>Caenorhabditis</taxon>
    </lineage>
</organism>
<keyword evidence="1" id="KW-0175">Coiled coil</keyword>
<dbReference type="EMBL" id="WUAV01000004">
    <property type="protein sequence ID" value="KAF1759806.1"/>
    <property type="molecule type" value="Genomic_DNA"/>
</dbReference>
<proteinExistence type="predicted"/>
<evidence type="ECO:0000256" key="1">
    <source>
        <dbReference type="SAM" id="Coils"/>
    </source>
</evidence>
<dbReference type="Proteomes" id="UP000483820">
    <property type="component" value="Chromosome IV"/>
</dbReference>
<name>A0A6A5GZ60_CAERE</name>
<protein>
    <submittedName>
        <fullName evidence="3">Uncharacterized protein</fullName>
    </submittedName>
</protein>
<gene>
    <name evidence="3" type="ORF">GCK72_016273</name>
</gene>
<dbReference type="CTD" id="9801805"/>
<evidence type="ECO:0000313" key="3">
    <source>
        <dbReference type="EMBL" id="KAF1759806.1"/>
    </source>
</evidence>
<evidence type="ECO:0000256" key="2">
    <source>
        <dbReference type="SAM" id="MobiDB-lite"/>
    </source>
</evidence>
<sequence length="229" mass="26561">MLSDRLDYCLTPKLSRLPRGVLGSDEEEEDSMNLAFMEDQETGMGDFGSAKKPKPLLQKRTKHAIHPAAHPPSAKFQWANAKYLELLKTRRFNRLEGFRFGNLKGPDFEEDDGIQKDMDSDSGTSEGRGDFERQEAAQKLKTSNDAVGGHLNSMKFETPRGKSDVKYIQKYPQRMKDLDLKHEIKMEKEKSQRLQMELAKTQQESEEWKLRYEELMKNMRNLELTTKIQ</sequence>
<feature type="coiled-coil region" evidence="1">
    <location>
        <begin position="184"/>
        <end position="225"/>
    </location>
</feature>
<dbReference type="KEGG" id="crq:GCK72_016273"/>
<evidence type="ECO:0000313" key="4">
    <source>
        <dbReference type="Proteomes" id="UP000483820"/>
    </source>
</evidence>
<feature type="region of interest" description="Disordered" evidence="2">
    <location>
        <begin position="106"/>
        <end position="133"/>
    </location>
</feature>
<accession>A0A6A5GZ60</accession>
<reference evidence="3 4" key="1">
    <citation type="submission" date="2019-12" db="EMBL/GenBank/DDBJ databases">
        <title>Chromosome-level assembly of the Caenorhabditis remanei genome.</title>
        <authorList>
            <person name="Teterina A.A."/>
            <person name="Willis J.H."/>
            <person name="Phillips P.C."/>
        </authorList>
    </citation>
    <scope>NUCLEOTIDE SEQUENCE [LARGE SCALE GENOMIC DNA]</scope>
    <source>
        <strain evidence="3 4">PX506</strain>
        <tissue evidence="3">Whole organism</tissue>
    </source>
</reference>
<comment type="caution">
    <text evidence="3">The sequence shown here is derived from an EMBL/GenBank/DDBJ whole genome shotgun (WGS) entry which is preliminary data.</text>
</comment>
<dbReference type="AlphaFoldDB" id="A0A6A5GZ60"/>
<dbReference type="GeneID" id="9801805"/>